<reference evidence="1" key="1">
    <citation type="journal article" date="2015" name="Nature">
        <title>Complex archaea that bridge the gap between prokaryotes and eukaryotes.</title>
        <authorList>
            <person name="Spang A."/>
            <person name="Saw J.H."/>
            <person name="Jorgensen S.L."/>
            <person name="Zaremba-Niedzwiedzka K."/>
            <person name="Martijn J."/>
            <person name="Lind A.E."/>
            <person name="van Eijk R."/>
            <person name="Schleper C."/>
            <person name="Guy L."/>
            <person name="Ettema T.J."/>
        </authorList>
    </citation>
    <scope>NUCLEOTIDE SEQUENCE</scope>
</reference>
<dbReference type="EMBL" id="LAZR01007654">
    <property type="protein sequence ID" value="KKM83856.1"/>
    <property type="molecule type" value="Genomic_DNA"/>
</dbReference>
<gene>
    <name evidence="1" type="ORF">LCGC14_1305090</name>
</gene>
<evidence type="ECO:0000313" key="1">
    <source>
        <dbReference type="EMBL" id="KKM83856.1"/>
    </source>
</evidence>
<accession>A0A0F9L8U2</accession>
<proteinExistence type="predicted"/>
<dbReference type="AlphaFoldDB" id="A0A0F9L8U2"/>
<name>A0A0F9L8U2_9ZZZZ</name>
<protein>
    <submittedName>
        <fullName evidence="1">Uncharacterized protein</fullName>
    </submittedName>
</protein>
<organism evidence="1">
    <name type="scientific">marine sediment metagenome</name>
    <dbReference type="NCBI Taxonomy" id="412755"/>
    <lineage>
        <taxon>unclassified sequences</taxon>
        <taxon>metagenomes</taxon>
        <taxon>ecological metagenomes</taxon>
    </lineage>
</organism>
<comment type="caution">
    <text evidence="1">The sequence shown here is derived from an EMBL/GenBank/DDBJ whole genome shotgun (WGS) entry which is preliminary data.</text>
</comment>
<sequence>MIILHVHLATSYIILCDKCGCKVPACEKDGNLVCSGCGAIENAKLVINRHLTTLGIE</sequence>